<accession>A0A1F7RNG9</accession>
<organism evidence="5 6">
    <name type="scientific">Candidatus Schekmanbacteria bacterium GWA2_38_11</name>
    <dbReference type="NCBI Taxonomy" id="1817876"/>
    <lineage>
        <taxon>Bacteria</taxon>
        <taxon>Candidatus Schekmaniibacteriota</taxon>
    </lineage>
</organism>
<keyword evidence="2" id="KW-1133">Transmembrane helix</keyword>
<feature type="domain" description="RCK C-terminal" evidence="4">
    <location>
        <begin position="252"/>
        <end position="336"/>
    </location>
</feature>
<comment type="caution">
    <text evidence="5">The sequence shown here is derived from an EMBL/GenBank/DDBJ whole genome shotgun (WGS) entry which is preliminary data.</text>
</comment>
<dbReference type="Pfam" id="PF02080">
    <property type="entry name" value="TrkA_C"/>
    <property type="match status" value="1"/>
</dbReference>
<dbReference type="GO" id="GO:0008324">
    <property type="term" value="F:monoatomic cation transmembrane transporter activity"/>
    <property type="evidence" value="ECO:0007669"/>
    <property type="project" value="InterPro"/>
</dbReference>
<dbReference type="Gene3D" id="1.10.287.70">
    <property type="match status" value="1"/>
</dbReference>
<dbReference type="InterPro" id="IPR036291">
    <property type="entry name" value="NAD(P)-bd_dom_sf"/>
</dbReference>
<dbReference type="Gene3D" id="3.30.70.1450">
    <property type="entry name" value="Regulator of K+ conductance, C-terminal domain"/>
    <property type="match status" value="1"/>
</dbReference>
<name>A0A1F7RNG9_9BACT</name>
<dbReference type="InterPro" id="IPR003148">
    <property type="entry name" value="RCK_N"/>
</dbReference>
<evidence type="ECO:0000313" key="6">
    <source>
        <dbReference type="Proteomes" id="UP000178526"/>
    </source>
</evidence>
<proteinExistence type="predicted"/>
<keyword evidence="2" id="KW-0812">Transmembrane</keyword>
<dbReference type="GO" id="GO:0005886">
    <property type="term" value="C:plasma membrane"/>
    <property type="evidence" value="ECO:0007669"/>
    <property type="project" value="UniProtKB-SubCell"/>
</dbReference>
<evidence type="ECO:0008006" key="7">
    <source>
        <dbReference type="Google" id="ProtNLM"/>
    </source>
</evidence>
<evidence type="ECO:0000313" key="5">
    <source>
        <dbReference type="EMBL" id="OGL42708.1"/>
    </source>
</evidence>
<evidence type="ECO:0000259" key="4">
    <source>
        <dbReference type="PROSITE" id="PS51202"/>
    </source>
</evidence>
<dbReference type="PROSITE" id="PS51202">
    <property type="entry name" value="RCK_C"/>
    <property type="match status" value="1"/>
</dbReference>
<sequence>MKRVIKAVLLIIAVFVLGTTGYVIIGLLTGHHWSLLNCAYMTIITLATVGYGEILDMSGNPIGRLYTIVLIMTGMGVLLYGVSTITAFIVEGDLTKALWRRKMEKEIRKKRGHFIVCGAGSTGFYIIEELLATGRDFVVIDKERENMERARKDGEFPYVLGDATDDDILLKAGIKEAGGIVTALPDDKDNLFVTVSARELNKNIRIIAKVIDPQSRSKMILAGATSVVSPNAIGGLRMVSEMVRPHVVTFLDKMLRERDEVYRFEEVRIPECSRFIGKKLKETGILDEMGIPILAIRESGIENFIYNPKPDTEIKKEMVFVVLAKSDEVRRLKEYL</sequence>
<feature type="transmembrane region" description="Helical" evidence="2">
    <location>
        <begin position="65"/>
        <end position="90"/>
    </location>
</feature>
<dbReference type="InterPro" id="IPR050721">
    <property type="entry name" value="Trk_Ktr_HKT_K-transport"/>
</dbReference>
<protein>
    <recommendedName>
        <fullName evidence="7">Potassium transporter TrkA</fullName>
    </recommendedName>
</protein>
<dbReference type="InterPro" id="IPR013099">
    <property type="entry name" value="K_chnl_dom"/>
</dbReference>
<comment type="subcellular location">
    <subcellularLocation>
        <location evidence="1">Cell membrane</location>
        <topology evidence="1">Multi-pass membrane protein</topology>
    </subcellularLocation>
</comment>
<dbReference type="SUPFAM" id="SSF51735">
    <property type="entry name" value="NAD(P)-binding Rossmann-fold domains"/>
    <property type="match status" value="1"/>
</dbReference>
<dbReference type="Pfam" id="PF02254">
    <property type="entry name" value="TrkA_N"/>
    <property type="match status" value="1"/>
</dbReference>
<evidence type="ECO:0000259" key="3">
    <source>
        <dbReference type="PROSITE" id="PS51201"/>
    </source>
</evidence>
<dbReference type="Gene3D" id="3.40.50.720">
    <property type="entry name" value="NAD(P)-binding Rossmann-like Domain"/>
    <property type="match status" value="1"/>
</dbReference>
<dbReference type="AlphaFoldDB" id="A0A1F7RNG9"/>
<feature type="transmembrane region" description="Helical" evidence="2">
    <location>
        <begin position="7"/>
        <end position="28"/>
    </location>
</feature>
<reference evidence="5 6" key="1">
    <citation type="journal article" date="2016" name="Nat. Commun.">
        <title>Thousands of microbial genomes shed light on interconnected biogeochemical processes in an aquifer system.</title>
        <authorList>
            <person name="Anantharaman K."/>
            <person name="Brown C.T."/>
            <person name="Hug L.A."/>
            <person name="Sharon I."/>
            <person name="Castelle C.J."/>
            <person name="Probst A.J."/>
            <person name="Thomas B.C."/>
            <person name="Singh A."/>
            <person name="Wilkins M.J."/>
            <person name="Karaoz U."/>
            <person name="Brodie E.L."/>
            <person name="Williams K.H."/>
            <person name="Hubbard S.S."/>
            <person name="Banfield J.F."/>
        </authorList>
    </citation>
    <scope>NUCLEOTIDE SEQUENCE [LARGE SCALE GENOMIC DNA]</scope>
</reference>
<dbReference type="SUPFAM" id="SSF116726">
    <property type="entry name" value="TrkA C-terminal domain-like"/>
    <property type="match status" value="1"/>
</dbReference>
<evidence type="ECO:0000256" key="1">
    <source>
        <dbReference type="ARBA" id="ARBA00004651"/>
    </source>
</evidence>
<dbReference type="PROSITE" id="PS51201">
    <property type="entry name" value="RCK_N"/>
    <property type="match status" value="1"/>
</dbReference>
<feature type="domain" description="RCK N-terminal" evidence="3">
    <location>
        <begin position="111"/>
        <end position="229"/>
    </location>
</feature>
<dbReference type="GO" id="GO:0006813">
    <property type="term" value="P:potassium ion transport"/>
    <property type="evidence" value="ECO:0007669"/>
    <property type="project" value="InterPro"/>
</dbReference>
<dbReference type="InterPro" id="IPR006037">
    <property type="entry name" value="RCK_C"/>
</dbReference>
<keyword evidence="2" id="KW-0472">Membrane</keyword>
<evidence type="ECO:0000256" key="2">
    <source>
        <dbReference type="SAM" id="Phobius"/>
    </source>
</evidence>
<dbReference type="InterPro" id="IPR036721">
    <property type="entry name" value="RCK_C_sf"/>
</dbReference>
<dbReference type="Pfam" id="PF07885">
    <property type="entry name" value="Ion_trans_2"/>
    <property type="match status" value="1"/>
</dbReference>
<dbReference type="SUPFAM" id="SSF81324">
    <property type="entry name" value="Voltage-gated potassium channels"/>
    <property type="match status" value="1"/>
</dbReference>
<dbReference type="EMBL" id="MGDB01000030">
    <property type="protein sequence ID" value="OGL42708.1"/>
    <property type="molecule type" value="Genomic_DNA"/>
</dbReference>
<dbReference type="PANTHER" id="PTHR43833">
    <property type="entry name" value="POTASSIUM CHANNEL PROTEIN 2-RELATED-RELATED"/>
    <property type="match status" value="1"/>
</dbReference>
<dbReference type="Proteomes" id="UP000178526">
    <property type="component" value="Unassembled WGS sequence"/>
</dbReference>
<gene>
    <name evidence="5" type="ORF">A2042_04135</name>
</gene>
<dbReference type="PANTHER" id="PTHR43833:SF9">
    <property type="entry name" value="POTASSIUM CHANNEL PROTEIN YUGO-RELATED"/>
    <property type="match status" value="1"/>
</dbReference>